<evidence type="ECO:0000256" key="5">
    <source>
        <dbReference type="ARBA" id="ARBA00023134"/>
    </source>
</evidence>
<keyword evidence="6 9" id="KW-0143">Chaperone</keyword>
<comment type="domain">
    <text evidence="9">Is composed of four functional domains: the N-terminal 5'-deoxyadenosylcobalamin binding region that is homologous to the small subunit of ICM (IcmB), a middle P-loop GTPase domain (MeaI) that likely acts as a chaperone for ICM, a structured linker region involved in dimer formation, and a C-terminal part that is homologous to the large substrate-binding subunit of ICM (IcmA).</text>
</comment>
<feature type="binding site" evidence="9">
    <location>
        <position position="308"/>
    </location>
    <ligand>
        <name>Mg(2+)</name>
        <dbReference type="ChEBI" id="CHEBI:18420"/>
        <label>2</label>
    </ligand>
</feature>
<keyword evidence="9" id="KW-0479">Metal-binding</keyword>
<evidence type="ECO:0000256" key="9">
    <source>
        <dbReference type="HAMAP-Rule" id="MF_02050"/>
    </source>
</evidence>
<evidence type="ECO:0000256" key="7">
    <source>
        <dbReference type="ARBA" id="ARBA00023235"/>
    </source>
</evidence>
<feature type="domain" description="B12-binding" evidence="10">
    <location>
        <begin position="22"/>
        <end position="160"/>
    </location>
</feature>
<comment type="function">
    <text evidence="9">Catalyzes the reversible interconversion of isobutyryl-CoA and n-butyryl-CoA, using radical chemistry. Also exhibits GTPase activity, associated with its G-protein domain (MeaI) that functions as a chaperone that assists cofactor delivery and proper holo-enzyme assembly.</text>
</comment>
<name>A0A838ZTZ6_9FLAO</name>
<proteinExistence type="inferred from homology"/>
<evidence type="ECO:0000256" key="6">
    <source>
        <dbReference type="ARBA" id="ARBA00023186"/>
    </source>
</evidence>
<dbReference type="GO" id="GO:0034784">
    <property type="term" value="F:pivalyl-CoA mutase activity"/>
    <property type="evidence" value="ECO:0007669"/>
    <property type="project" value="InterPro"/>
</dbReference>
<feature type="binding site" evidence="9">
    <location>
        <position position="259"/>
    </location>
    <ligand>
        <name>Mg(2+)</name>
        <dbReference type="ChEBI" id="CHEBI:18420"/>
        <label>1</label>
        <note>catalytic</note>
    </ligand>
</feature>
<feature type="binding site" evidence="9">
    <location>
        <position position="900"/>
    </location>
    <ligand>
        <name>substrate</name>
    </ligand>
</feature>
<keyword evidence="3 9" id="KW-0547">Nucleotide-binding</keyword>
<dbReference type="InterPro" id="IPR052040">
    <property type="entry name" value="GTPase/Isobutyryl-CoA_mutase"/>
</dbReference>
<dbReference type="SUPFAM" id="SSF52540">
    <property type="entry name" value="P-loop containing nucleoside triphosphate hydrolases"/>
    <property type="match status" value="1"/>
</dbReference>
<dbReference type="EC" id="3.6.5.-" evidence="9"/>
<gene>
    <name evidence="9" type="primary">icmF</name>
    <name evidence="11" type="ORF">HU137_11830</name>
</gene>
<organism evidence="11 12">
    <name type="scientific">Moheibacter lacus</name>
    <dbReference type="NCBI Taxonomy" id="2745851"/>
    <lineage>
        <taxon>Bacteria</taxon>
        <taxon>Pseudomonadati</taxon>
        <taxon>Bacteroidota</taxon>
        <taxon>Flavobacteriia</taxon>
        <taxon>Flavobacteriales</taxon>
        <taxon>Weeksellaceae</taxon>
        <taxon>Moheibacter</taxon>
    </lineage>
</organism>
<feature type="binding site" evidence="9">
    <location>
        <position position="1012"/>
    </location>
    <ligand>
        <name>GTP</name>
        <dbReference type="ChEBI" id="CHEBI:37565"/>
    </ligand>
</feature>
<dbReference type="InterPro" id="IPR033669">
    <property type="entry name" value="IcmF"/>
</dbReference>
<evidence type="ECO:0000313" key="12">
    <source>
        <dbReference type="Proteomes" id="UP000552241"/>
    </source>
</evidence>
<dbReference type="HAMAP" id="MF_02050">
    <property type="entry name" value="IcmF"/>
    <property type="match status" value="1"/>
</dbReference>
<keyword evidence="8 9" id="KW-0170">Cobalt</keyword>
<feature type="binding site" evidence="9">
    <location>
        <position position="307"/>
    </location>
    <ligand>
        <name>Mg(2+)</name>
        <dbReference type="ChEBI" id="CHEBI:18420"/>
        <label>2</label>
    </ligand>
</feature>
<dbReference type="InterPro" id="IPR006158">
    <property type="entry name" value="Cobalamin-bd"/>
</dbReference>
<feature type="binding site" evidence="9">
    <location>
        <position position="767"/>
    </location>
    <ligand>
        <name>substrate</name>
    </ligand>
</feature>
<comment type="catalytic activity">
    <reaction evidence="9">
        <text>GTP + H2O = GDP + phosphate + H(+)</text>
        <dbReference type="Rhea" id="RHEA:19669"/>
        <dbReference type="ChEBI" id="CHEBI:15377"/>
        <dbReference type="ChEBI" id="CHEBI:15378"/>
        <dbReference type="ChEBI" id="CHEBI:37565"/>
        <dbReference type="ChEBI" id="CHEBI:43474"/>
        <dbReference type="ChEBI" id="CHEBI:58189"/>
    </reaction>
</comment>
<evidence type="ECO:0000259" key="10">
    <source>
        <dbReference type="PROSITE" id="PS51332"/>
    </source>
</evidence>
<evidence type="ECO:0000256" key="2">
    <source>
        <dbReference type="ARBA" id="ARBA00022628"/>
    </source>
</evidence>
<keyword evidence="9" id="KW-0460">Magnesium</keyword>
<keyword evidence="12" id="KW-1185">Reference proteome</keyword>
<dbReference type="Proteomes" id="UP000552241">
    <property type="component" value="Unassembled WGS sequence"/>
</dbReference>
<evidence type="ECO:0000256" key="8">
    <source>
        <dbReference type="ARBA" id="ARBA00023285"/>
    </source>
</evidence>
<feature type="binding site" evidence="9">
    <location>
        <position position="259"/>
    </location>
    <ligand>
        <name>Mg(2+)</name>
        <dbReference type="ChEBI" id="CHEBI:18420"/>
        <label>2</label>
    </ligand>
</feature>
<dbReference type="GO" id="GO:0006637">
    <property type="term" value="P:acyl-CoA metabolic process"/>
    <property type="evidence" value="ECO:0007669"/>
    <property type="project" value="UniProtKB-UniRule"/>
</dbReference>
<feature type="binding site" description="axial binding residue" evidence="9">
    <location>
        <position position="35"/>
    </location>
    <ligand>
        <name>adenosylcob(III)alamin</name>
        <dbReference type="ChEBI" id="CHEBI:18408"/>
    </ligand>
    <ligandPart>
        <name>Co</name>
        <dbReference type="ChEBI" id="CHEBI:27638"/>
    </ligandPart>
</feature>
<dbReference type="GO" id="GO:0003924">
    <property type="term" value="F:GTPase activity"/>
    <property type="evidence" value="ECO:0007669"/>
    <property type="project" value="UniProtKB-UniRule"/>
</dbReference>
<feature type="binding site" evidence="9">
    <location>
        <position position="1131"/>
    </location>
    <ligand>
        <name>GTP</name>
        <dbReference type="ChEBI" id="CHEBI:37565"/>
    </ligand>
</feature>
<dbReference type="GO" id="GO:0031419">
    <property type="term" value="F:cobalamin binding"/>
    <property type="evidence" value="ECO:0007669"/>
    <property type="project" value="UniProtKB-UniRule"/>
</dbReference>
<dbReference type="Pfam" id="PF02310">
    <property type="entry name" value="B12-binding"/>
    <property type="match status" value="1"/>
</dbReference>
<dbReference type="Pfam" id="PF01642">
    <property type="entry name" value="MM_CoA_mutase"/>
    <property type="match status" value="2"/>
</dbReference>
<comment type="subunit">
    <text evidence="9">Homodimer.</text>
</comment>
<dbReference type="SUPFAM" id="SSF51703">
    <property type="entry name" value="Cobalamin (vitamin B12)-dependent enzymes"/>
    <property type="match status" value="1"/>
</dbReference>
<comment type="caution">
    <text evidence="11">The sequence shown here is derived from an EMBL/GenBank/DDBJ whole genome shotgun (WGS) entry which is preliminary data.</text>
</comment>
<feature type="binding site" evidence="9">
    <location>
        <begin position="354"/>
        <end position="357"/>
    </location>
    <ligand>
        <name>GTP</name>
        <dbReference type="ChEBI" id="CHEBI:37565"/>
    </ligand>
</feature>
<feature type="binding site" evidence="9">
    <location>
        <position position="246"/>
    </location>
    <ligand>
        <name>Mg(2+)</name>
        <dbReference type="ChEBI" id="CHEBI:18420"/>
        <label>2</label>
    </ligand>
</feature>
<keyword evidence="4 9" id="KW-0378">Hydrolase</keyword>
<dbReference type="InterPro" id="IPR016176">
    <property type="entry name" value="Cbl-dep_enz_cat"/>
</dbReference>
<dbReference type="Gene3D" id="3.40.50.280">
    <property type="entry name" value="Cobalamin-binding domain"/>
    <property type="match status" value="1"/>
</dbReference>
<feature type="binding site" evidence="9">
    <location>
        <position position="860"/>
    </location>
    <ligand>
        <name>substrate</name>
    </ligand>
</feature>
<dbReference type="SUPFAM" id="SSF52242">
    <property type="entry name" value="Cobalamin (vitamin B12)-binding domain"/>
    <property type="match status" value="1"/>
</dbReference>
<accession>A0A838ZTZ6</accession>
<dbReference type="GO" id="GO:0005525">
    <property type="term" value="F:GTP binding"/>
    <property type="evidence" value="ECO:0007669"/>
    <property type="project" value="UniProtKB-UniRule"/>
</dbReference>
<reference evidence="11 12" key="1">
    <citation type="submission" date="2020-07" db="EMBL/GenBank/DDBJ databases">
        <title>Moheibacter lacus sp. nov., a member of the family Flavobacteriaceae isolated from freshwater lake sediment.</title>
        <authorList>
            <person name="Liu Y."/>
        </authorList>
    </citation>
    <scope>NUCLEOTIDE SEQUENCE [LARGE SCALE GENOMIC DNA]</scope>
    <source>
        <strain evidence="11 12">BDHS18</strain>
    </source>
</reference>
<dbReference type="PROSITE" id="PS51332">
    <property type="entry name" value="B12_BINDING"/>
    <property type="match status" value="1"/>
</dbReference>
<feature type="binding site" evidence="9">
    <location>
        <position position="617"/>
    </location>
    <ligand>
        <name>substrate</name>
    </ligand>
</feature>
<dbReference type="AlphaFoldDB" id="A0A838ZTZ6"/>
<feature type="binding site" evidence="9">
    <location>
        <position position="895"/>
    </location>
    <ligand>
        <name>substrate</name>
    </ligand>
</feature>
<dbReference type="InterPro" id="IPR036724">
    <property type="entry name" value="Cobalamin-bd_sf"/>
</dbReference>
<evidence type="ECO:0000256" key="1">
    <source>
        <dbReference type="ARBA" id="ARBA00001922"/>
    </source>
</evidence>
<dbReference type="PANTHER" id="PTHR43087">
    <property type="entry name" value="LYSINE/ARGININE/ORNITHINE TRANSPORT SYSTEM KINASE"/>
    <property type="match status" value="1"/>
</dbReference>
<keyword evidence="7 9" id="KW-0413">Isomerase</keyword>
<comment type="similarity">
    <text evidence="9">Belongs to the IcmF family.</text>
</comment>
<dbReference type="EC" id="5.4.99.13" evidence="9"/>
<dbReference type="EMBL" id="JACDZE010000004">
    <property type="protein sequence ID" value="MBA5630464.1"/>
    <property type="molecule type" value="Genomic_DNA"/>
</dbReference>
<keyword evidence="9" id="KW-0511">Multifunctional enzyme</keyword>
<feature type="binding site" evidence="9">
    <location>
        <position position="245"/>
    </location>
    <ligand>
        <name>Mg(2+)</name>
        <dbReference type="ChEBI" id="CHEBI:18420"/>
        <label>2</label>
    </ligand>
</feature>
<feature type="binding site" evidence="9">
    <location>
        <begin position="217"/>
        <end position="222"/>
    </location>
    <ligand>
        <name>GTP</name>
        <dbReference type="ChEBI" id="CHEBI:37565"/>
    </ligand>
</feature>
<dbReference type="Gene3D" id="3.20.20.240">
    <property type="entry name" value="Methylmalonyl-CoA mutase"/>
    <property type="match status" value="1"/>
</dbReference>
<dbReference type="GO" id="GO:0000287">
    <property type="term" value="F:magnesium ion binding"/>
    <property type="evidence" value="ECO:0007669"/>
    <property type="project" value="UniProtKB-UniRule"/>
</dbReference>
<dbReference type="GO" id="GO:0047727">
    <property type="term" value="F:isobutyryl-CoA mutase activity"/>
    <property type="evidence" value="ECO:0007669"/>
    <property type="project" value="UniProtKB-UniRule"/>
</dbReference>
<dbReference type="InterPro" id="IPR027417">
    <property type="entry name" value="P-loop_NTPase"/>
</dbReference>
<comment type="catalytic activity">
    <reaction evidence="9">
        <text>2-methylpropanoyl-CoA = butanoyl-CoA</text>
        <dbReference type="Rhea" id="RHEA:13141"/>
        <dbReference type="ChEBI" id="CHEBI:57338"/>
        <dbReference type="ChEBI" id="CHEBI:57371"/>
        <dbReference type="EC" id="5.4.99.13"/>
    </reaction>
</comment>
<evidence type="ECO:0000256" key="3">
    <source>
        <dbReference type="ARBA" id="ARBA00022741"/>
    </source>
</evidence>
<dbReference type="Pfam" id="PF03308">
    <property type="entry name" value="MeaB"/>
    <property type="match status" value="1"/>
</dbReference>
<comment type="caution">
    <text evidence="9">Lacks conserved residue(s) required for the propagation of feature annotation.</text>
</comment>
<dbReference type="InterPro" id="IPR006099">
    <property type="entry name" value="MeMalonylCoA_mutase_a/b_cat"/>
</dbReference>
<keyword evidence="5 9" id="KW-0342">GTP-binding</keyword>
<dbReference type="Gene3D" id="3.40.50.300">
    <property type="entry name" value="P-loop containing nucleotide triphosphate hydrolases"/>
    <property type="match status" value="1"/>
</dbReference>
<dbReference type="RefSeq" id="WP_182044061.1">
    <property type="nucleotide sequence ID" value="NZ_JACDZE010000004.1"/>
</dbReference>
<keyword evidence="2 9" id="KW-0846">Cobalamin</keyword>
<evidence type="ECO:0000256" key="4">
    <source>
        <dbReference type="ARBA" id="ARBA00022801"/>
    </source>
</evidence>
<dbReference type="CDD" id="cd02071">
    <property type="entry name" value="MM_CoA_mut_B12_BD"/>
    <property type="match status" value="1"/>
</dbReference>
<feature type="binding site" evidence="9">
    <location>
        <position position="811"/>
    </location>
    <ligand>
        <name>substrate</name>
    </ligand>
</feature>
<sequence>MSDTIEKKEFDIRKDVYKPQNAIRVVTAASLFDGHDAAINIMRRMIQRTGVEVIHLGHDRSVEEVVDTAIQEDAQAIAMTSYQGGHNEYFKYMYDLLQEKGAGHIQIFGGGGGVILPSEIKDLMEYGICRIYSPDDGRELGLQGMINDLVMKSDFPTGDKLTQEMIDALDNKDNHHLAQTISAFENNIDQYDSYYKEVKKLAEENHSPILGMTGTGGAGKSSLVDELVRRYLLDFPEKTIGIISVDPTKRKTGGALLGDRIRMNSINNPRVYMRSMATRQANSSISKHIAPALDVLKAAGFDLIILETSGIGQSGAEVMEYADVPLYVMTPEYGAATQLEKIDMLDFAEIVAINKFDKKGAEDALRDVKKTFQRNHERFNESPENMPVYPTRASQFNDAGTNQLYKALMNRLNEYSDGKFESNLTFDKVAKEQVTAVIPPKRIRYLSEIVENNHSYDKWADAQSQIAQEIYALELSTKILKDNNQSIDLESIKENKYQELSAENKALIQNWKEKKKQYTDEIYSFKVRDKEIKIQTHTESLSHLQIPKVSLPRYEAWGDILKWSLQENVPGEFPYTAGIYPFKRTGEDPTRMFAGEGGPERTNRRFHYVSLGMPAARLSTAFDSVTLYGQDPAVRPDIYGKIGNAGVSIATLDDAKKLYSGFDLCAPTTSVSMTINGPAPMLLGFFMNAAIDQQCERYIKENKLEEKVEEKLKEKYDDHGLKRPEYNGHLPEGNDGLGLMLLGLTGEEVLPNDVYNEIKTKTLSTVRGTVQADILKEDQAQNTCIFSTEFALRLMGDVQQYFIEQKVRNFYSVSISGYHIAEAGANPISQLAFTLANGFTYVEYYLSRGMHIDDFAPNLSFFFSNGIDPEYAVIGRVARRIWAKAMKLKYGGNERSQMLKYHIQTSGRSLHAQEIAFNDIRTTLQALYAIYDNCNSLHTNAYDEAITTPTEESVRRAMAIQLIINKELGLAKNENPIQGSFIIEELTDLVEEAVYAEFDRLTDRGGVLGAMETMYQRGKIQEESMYYEHLKHTGEFPIIGVNTFLGADGSPTVTPKEVIRSTEEEKQFQIEAVKNYQKSNAEHTQKSLGKLNEVALNNGNLFEQIMEAVKYNSLGEITNSLFNVGGKYRRNM</sequence>
<feature type="binding site" evidence="9">
    <location>
        <position position="221"/>
    </location>
    <ligand>
        <name>Mg(2+)</name>
        <dbReference type="ChEBI" id="CHEBI:18420"/>
        <label>1</label>
        <note>catalytic</note>
    </ligand>
</feature>
<dbReference type="PANTHER" id="PTHR43087:SF1">
    <property type="entry name" value="LAO_AO TRANSPORT SYSTEM ATPASE"/>
    <property type="match status" value="1"/>
</dbReference>
<feature type="binding site" evidence="9">
    <location>
        <position position="582"/>
    </location>
    <ligand>
        <name>substrate</name>
    </ligand>
</feature>
<protein>
    <recommendedName>
        <fullName evidence="9">Fused isobutyryl-CoA mutase</fullName>
    </recommendedName>
    <domain>
        <recommendedName>
            <fullName evidence="9">Isobutyryl-CoA mutase</fullName>
            <shortName evidence="9">ICM</shortName>
            <ecNumber evidence="9">5.4.99.13</ecNumber>
        </recommendedName>
    </domain>
    <domain>
        <recommendedName>
            <fullName evidence="9">P-loop GTPase</fullName>
            <ecNumber evidence="9">3.6.5.-</ecNumber>
        </recommendedName>
        <alternativeName>
            <fullName evidence="9">G-protein chaperone</fullName>
        </alternativeName>
    </domain>
</protein>
<feature type="binding site" evidence="9">
    <location>
        <position position="307"/>
    </location>
    <ligand>
        <name>Mg(2+)</name>
        <dbReference type="ChEBI" id="CHEBI:18420"/>
        <label>1</label>
        <note>catalytic</note>
    </ligand>
</feature>
<feature type="binding site" evidence="9">
    <location>
        <position position="262"/>
    </location>
    <ligand>
        <name>GTP</name>
        <dbReference type="ChEBI" id="CHEBI:37565"/>
    </ligand>
</feature>
<comment type="cofactor">
    <cofactor evidence="9">
        <name>Mg(2+)</name>
        <dbReference type="ChEBI" id="CHEBI:18420"/>
    </cofactor>
</comment>
<comment type="cofactor">
    <cofactor evidence="1 9">
        <name>adenosylcob(III)alamin</name>
        <dbReference type="ChEBI" id="CHEBI:18408"/>
    </cofactor>
</comment>
<evidence type="ECO:0000313" key="11">
    <source>
        <dbReference type="EMBL" id="MBA5630464.1"/>
    </source>
</evidence>